<evidence type="ECO:0000313" key="3">
    <source>
        <dbReference type="Proteomes" id="UP001244341"/>
    </source>
</evidence>
<dbReference type="Proteomes" id="UP001244341">
    <property type="component" value="Chromosome 8b"/>
</dbReference>
<evidence type="ECO:0000313" key="2">
    <source>
        <dbReference type="EMBL" id="WIA17233.1"/>
    </source>
</evidence>
<organism evidence="2 3">
    <name type="scientific">Tetradesmus obliquus</name>
    <name type="common">Green alga</name>
    <name type="synonym">Acutodesmus obliquus</name>
    <dbReference type="NCBI Taxonomy" id="3088"/>
    <lineage>
        <taxon>Eukaryota</taxon>
        <taxon>Viridiplantae</taxon>
        <taxon>Chlorophyta</taxon>
        <taxon>core chlorophytes</taxon>
        <taxon>Chlorophyceae</taxon>
        <taxon>CS clade</taxon>
        <taxon>Sphaeropleales</taxon>
        <taxon>Scenedesmaceae</taxon>
        <taxon>Tetradesmus</taxon>
    </lineage>
</organism>
<evidence type="ECO:0000256" key="1">
    <source>
        <dbReference type="SAM" id="MobiDB-lite"/>
    </source>
</evidence>
<dbReference type="EMBL" id="CP126215">
    <property type="protein sequence ID" value="WIA17233.1"/>
    <property type="molecule type" value="Genomic_DNA"/>
</dbReference>
<keyword evidence="3" id="KW-1185">Reference proteome</keyword>
<protein>
    <submittedName>
        <fullName evidence="2">Uncharacterized protein</fullName>
    </submittedName>
</protein>
<name>A0ABY8U6Y6_TETOB</name>
<accession>A0ABY8U6Y6</accession>
<sequence length="329" mass="35489">MAVKIKEPTRNKPSCRLHVSPAFLAKCFPDLQQQHGQRQQVQLCSSVDGADSTPAGTWRQYKPRARRQRKPLNVHSAAHAEASRVPTLLASACNGAWQQPGFKVQLSVHRDGACIAGGPGERVQRSLSSYGDQHRFYISRTAMAQLSVCRLTKIRAAPPNFMQAHFTSHIRSNTAGAQPPAAAHGRKRRRSISRARNSTAAGGSKRRKRAVDSRAVIDAAFATEPPPATEPPAATELPAVQHIKGRLQLVELPGSIISVGGMASRSRTISVPQVFLAKCFPDLQQQHGQQQHHVQLRVTVDAQPGADSSPAGGYEATAATITGMHNSKG</sequence>
<feature type="region of interest" description="Disordered" evidence="1">
    <location>
        <begin position="171"/>
        <end position="212"/>
    </location>
</feature>
<reference evidence="2 3" key="1">
    <citation type="submission" date="2023-05" db="EMBL/GenBank/DDBJ databases">
        <title>A 100% complete, gapless, phased diploid assembly of the Scenedesmus obliquus UTEX 3031 genome.</title>
        <authorList>
            <person name="Biondi T.C."/>
            <person name="Hanschen E.R."/>
            <person name="Kwon T."/>
            <person name="Eng W."/>
            <person name="Kruse C.P.S."/>
            <person name="Koehler S.I."/>
            <person name="Kunde Y."/>
            <person name="Gleasner C.D."/>
            <person name="You Mak K.T."/>
            <person name="Polle J."/>
            <person name="Hovde B.T."/>
            <person name="Starkenburg S.R."/>
        </authorList>
    </citation>
    <scope>NUCLEOTIDE SEQUENCE [LARGE SCALE GENOMIC DNA]</scope>
    <source>
        <strain evidence="2 3">DOE0152z</strain>
    </source>
</reference>
<gene>
    <name evidence="2" type="ORF">OEZ85_014107</name>
</gene>
<proteinExistence type="predicted"/>
<feature type="compositionally biased region" description="Basic residues" evidence="1">
    <location>
        <begin position="184"/>
        <end position="193"/>
    </location>
</feature>